<feature type="region of interest" description="Disordered" evidence="1">
    <location>
        <begin position="22"/>
        <end position="54"/>
    </location>
</feature>
<reference evidence="2 3" key="1">
    <citation type="submission" date="2020-04" db="EMBL/GenBank/DDBJ databases">
        <authorList>
            <person name="Hogendoorn C."/>
        </authorList>
    </citation>
    <scope>NUCLEOTIDE SEQUENCE [LARGE SCALE GENOMIC DNA]</scope>
    <source>
        <strain evidence="2">COOX1</strain>
    </source>
</reference>
<evidence type="ECO:0000256" key="1">
    <source>
        <dbReference type="SAM" id="MobiDB-lite"/>
    </source>
</evidence>
<accession>A0A6F9E6L8</accession>
<feature type="compositionally biased region" description="Basic residues" evidence="1">
    <location>
        <begin position="36"/>
        <end position="54"/>
    </location>
</feature>
<proteinExistence type="predicted"/>
<organism evidence="2 3">
    <name type="scientific">Kyrpidia spormannii</name>
    <dbReference type="NCBI Taxonomy" id="2055160"/>
    <lineage>
        <taxon>Bacteria</taxon>
        <taxon>Bacillati</taxon>
        <taxon>Bacillota</taxon>
        <taxon>Bacilli</taxon>
        <taxon>Bacillales</taxon>
        <taxon>Alicyclobacillaceae</taxon>
        <taxon>Kyrpidia</taxon>
    </lineage>
</organism>
<dbReference type="RefSeq" id="WP_157935387.1">
    <property type="nucleotide sequence ID" value="NZ_CP024955.1"/>
</dbReference>
<evidence type="ECO:0000313" key="2">
    <source>
        <dbReference type="EMBL" id="CAB3392089.1"/>
    </source>
</evidence>
<evidence type="ECO:0000313" key="3">
    <source>
        <dbReference type="Proteomes" id="UP000502196"/>
    </source>
</evidence>
<sequence>MNRIQYRGRWYTFPEAIEAGVVGPTRHKKEEESEPKKKRPGKNLLLRIRRPRDE</sequence>
<name>A0A6F9E6L8_9BACL</name>
<gene>
    <name evidence="2" type="ORF">COOX1_1236</name>
</gene>
<dbReference type="AlphaFoldDB" id="A0A6F9E6L8"/>
<dbReference type="Proteomes" id="UP000502196">
    <property type="component" value="Chromosome"/>
</dbReference>
<protein>
    <submittedName>
        <fullName evidence="2">Uncharacterized protein</fullName>
    </submittedName>
</protein>
<dbReference type="EMBL" id="LR792683">
    <property type="protein sequence ID" value="CAB3392089.1"/>
    <property type="molecule type" value="Genomic_DNA"/>
</dbReference>